<feature type="non-terminal residue" evidence="1">
    <location>
        <position position="1"/>
    </location>
</feature>
<dbReference type="EMBL" id="CAJVPV010016050">
    <property type="protein sequence ID" value="CAG8695793.1"/>
    <property type="molecule type" value="Genomic_DNA"/>
</dbReference>
<gene>
    <name evidence="1" type="ORF">AMORRO_LOCUS11843</name>
</gene>
<dbReference type="PANTHER" id="PTHR31389">
    <property type="entry name" value="LD39211P"/>
    <property type="match status" value="1"/>
</dbReference>
<name>A0A9N9EXM2_9GLOM</name>
<accession>A0A9N9EXM2</accession>
<reference evidence="1" key="1">
    <citation type="submission" date="2021-06" db="EMBL/GenBank/DDBJ databases">
        <authorList>
            <person name="Kallberg Y."/>
            <person name="Tangrot J."/>
            <person name="Rosling A."/>
        </authorList>
    </citation>
    <scope>NUCLEOTIDE SEQUENCE</scope>
    <source>
        <strain evidence="1">CL551</strain>
    </source>
</reference>
<protein>
    <submittedName>
        <fullName evidence="1">7580_t:CDS:1</fullName>
    </submittedName>
</protein>
<dbReference type="OrthoDB" id="5954868at2759"/>
<dbReference type="InterPro" id="IPR012444">
    <property type="entry name" value="DUF1647"/>
</dbReference>
<keyword evidence="2" id="KW-1185">Reference proteome</keyword>
<proteinExistence type="predicted"/>
<sequence>DILCETCDLEYTNEFDGIYENPDNDVISGNNISNEYSKIAKTNVTHSVEYRPLAIQPLVNPEKEYKFTVVSGASRNHFCPLKSWIYMTNKVLKGFDARIVVYDLGLSKKQRKGLLKLVKLGYITDLRIFKFSEYPSFWNISIARGEYGWKPAIVAEVARDYPGTLIWLDSGTLAERKYFANLPKLLKKYDGFISPVSQGQMRKWTHPGVYEYFDDEHWKYDNYLNCNGASLTFDTYITEKLIDAWYRCSLDKNCIAPPGSSRANHRQDQSILTYLAARDGWFCSVRPPKLWLKTHQDKGCKSIVKAFEAKKKKPNETLHESINNRG</sequence>
<comment type="caution">
    <text evidence="1">The sequence shown here is derived from an EMBL/GenBank/DDBJ whole genome shotgun (WGS) entry which is preliminary data.</text>
</comment>
<dbReference type="Proteomes" id="UP000789342">
    <property type="component" value="Unassembled WGS sequence"/>
</dbReference>
<organism evidence="1 2">
    <name type="scientific">Acaulospora morrowiae</name>
    <dbReference type="NCBI Taxonomy" id="94023"/>
    <lineage>
        <taxon>Eukaryota</taxon>
        <taxon>Fungi</taxon>
        <taxon>Fungi incertae sedis</taxon>
        <taxon>Mucoromycota</taxon>
        <taxon>Glomeromycotina</taxon>
        <taxon>Glomeromycetes</taxon>
        <taxon>Diversisporales</taxon>
        <taxon>Acaulosporaceae</taxon>
        <taxon>Acaulospora</taxon>
    </lineage>
</organism>
<dbReference type="PANTHER" id="PTHR31389:SF4">
    <property type="entry name" value="LD39211P"/>
    <property type="match status" value="1"/>
</dbReference>
<dbReference type="AlphaFoldDB" id="A0A9N9EXM2"/>
<evidence type="ECO:0000313" key="1">
    <source>
        <dbReference type="EMBL" id="CAG8695793.1"/>
    </source>
</evidence>
<dbReference type="Pfam" id="PF07801">
    <property type="entry name" value="DUF1647"/>
    <property type="match status" value="1"/>
</dbReference>
<evidence type="ECO:0000313" key="2">
    <source>
        <dbReference type="Proteomes" id="UP000789342"/>
    </source>
</evidence>